<protein>
    <recommendedName>
        <fullName evidence="3">Lipoprotein</fullName>
    </recommendedName>
</protein>
<organism evidence="1 2">
    <name type="scientific">Cellulomonas xiejunii</name>
    <dbReference type="NCBI Taxonomy" id="2968083"/>
    <lineage>
        <taxon>Bacteria</taxon>
        <taxon>Bacillati</taxon>
        <taxon>Actinomycetota</taxon>
        <taxon>Actinomycetes</taxon>
        <taxon>Micrococcales</taxon>
        <taxon>Cellulomonadaceae</taxon>
        <taxon>Cellulomonas</taxon>
    </lineage>
</organism>
<sequence>MASGPMAHAAVLAVVVVLGGCATQPPMAHIGPSIPAAACSEAFAEMRRAAADTVPVNLSDPDGRAIELIGLEGCANTEEWFAAAGQNPDLVGAADPTTMDSTVFAERCRVEWPELRGSRVCTDAIATGLVPD</sequence>
<keyword evidence="2" id="KW-1185">Reference proteome</keyword>
<dbReference type="EMBL" id="CP101987">
    <property type="protein sequence ID" value="UUI71951.1"/>
    <property type="molecule type" value="Genomic_DNA"/>
</dbReference>
<gene>
    <name evidence="1" type="ORF">NP048_00285</name>
</gene>
<accession>A0ABY5KR85</accession>
<evidence type="ECO:0008006" key="3">
    <source>
        <dbReference type="Google" id="ProtNLM"/>
    </source>
</evidence>
<dbReference type="RefSeq" id="WP_227576984.1">
    <property type="nucleotide sequence ID" value="NZ_CP101987.1"/>
</dbReference>
<evidence type="ECO:0000313" key="1">
    <source>
        <dbReference type="EMBL" id="UUI71951.1"/>
    </source>
</evidence>
<evidence type="ECO:0000313" key="2">
    <source>
        <dbReference type="Proteomes" id="UP001316384"/>
    </source>
</evidence>
<proteinExistence type="predicted"/>
<name>A0ABY5KR85_9CELL</name>
<dbReference type="Proteomes" id="UP001316384">
    <property type="component" value="Chromosome"/>
</dbReference>
<reference evidence="1 2" key="1">
    <citation type="submission" date="2022-07" db="EMBL/GenBank/DDBJ databases">
        <title>Novel species in genus cellulomonas.</title>
        <authorList>
            <person name="Ye L."/>
        </authorList>
    </citation>
    <scope>NUCLEOTIDE SEQUENCE [LARGE SCALE GENOMIC DNA]</scope>
    <source>
        <strain evidence="2">zg-B89</strain>
    </source>
</reference>